<evidence type="ECO:0000256" key="4">
    <source>
        <dbReference type="ARBA" id="ARBA00023002"/>
    </source>
</evidence>
<comment type="caution">
    <text evidence="7">The sequence shown here is derived from an EMBL/GenBank/DDBJ whole genome shotgun (WGS) entry which is preliminary data.</text>
</comment>
<evidence type="ECO:0000313" key="8">
    <source>
        <dbReference type="Proteomes" id="UP001597114"/>
    </source>
</evidence>
<dbReference type="GO" id="GO:0004497">
    <property type="term" value="F:monooxygenase activity"/>
    <property type="evidence" value="ECO:0007669"/>
    <property type="project" value="UniProtKB-KW"/>
</dbReference>
<evidence type="ECO:0000259" key="6">
    <source>
        <dbReference type="Pfam" id="PF01494"/>
    </source>
</evidence>
<reference evidence="8" key="1">
    <citation type="journal article" date="2019" name="Int. J. Syst. Evol. Microbiol.">
        <title>The Global Catalogue of Microorganisms (GCM) 10K type strain sequencing project: providing services to taxonomists for standard genome sequencing and annotation.</title>
        <authorList>
            <consortium name="The Broad Institute Genomics Platform"/>
            <consortium name="The Broad Institute Genome Sequencing Center for Infectious Disease"/>
            <person name="Wu L."/>
            <person name="Ma J."/>
        </authorList>
    </citation>
    <scope>NUCLEOTIDE SEQUENCE [LARGE SCALE GENOMIC DNA]</scope>
    <source>
        <strain evidence="8">CCM 7043</strain>
    </source>
</reference>
<evidence type="ECO:0000256" key="2">
    <source>
        <dbReference type="ARBA" id="ARBA00022630"/>
    </source>
</evidence>
<comment type="cofactor">
    <cofactor evidence="1">
        <name>FAD</name>
        <dbReference type="ChEBI" id="CHEBI:57692"/>
    </cofactor>
</comment>
<keyword evidence="2" id="KW-0285">Flavoprotein</keyword>
<dbReference type="Gene3D" id="3.50.50.60">
    <property type="entry name" value="FAD/NAD(P)-binding domain"/>
    <property type="match status" value="1"/>
</dbReference>
<gene>
    <name evidence="7" type="ORF">ACFSJD_16530</name>
</gene>
<name>A0ABW4EV27_9PSEU</name>
<dbReference type="InterPro" id="IPR036188">
    <property type="entry name" value="FAD/NAD-bd_sf"/>
</dbReference>
<dbReference type="InterPro" id="IPR050493">
    <property type="entry name" value="FAD-dep_Monooxygenase_BioMet"/>
</dbReference>
<dbReference type="PANTHER" id="PTHR13789">
    <property type="entry name" value="MONOOXYGENASE"/>
    <property type="match status" value="1"/>
</dbReference>
<dbReference type="EMBL" id="JBHUCO010000015">
    <property type="protein sequence ID" value="MFD1519103.1"/>
    <property type="molecule type" value="Genomic_DNA"/>
</dbReference>
<dbReference type="PRINTS" id="PR00420">
    <property type="entry name" value="RNGMNOXGNASE"/>
</dbReference>
<dbReference type="Proteomes" id="UP001597114">
    <property type="component" value="Unassembled WGS sequence"/>
</dbReference>
<keyword evidence="5 7" id="KW-0503">Monooxygenase</keyword>
<evidence type="ECO:0000256" key="3">
    <source>
        <dbReference type="ARBA" id="ARBA00022827"/>
    </source>
</evidence>
<evidence type="ECO:0000256" key="5">
    <source>
        <dbReference type="ARBA" id="ARBA00023033"/>
    </source>
</evidence>
<evidence type="ECO:0000256" key="1">
    <source>
        <dbReference type="ARBA" id="ARBA00001974"/>
    </source>
</evidence>
<keyword evidence="8" id="KW-1185">Reference proteome</keyword>
<sequence length="403" mass="43484">MTRPERSEFLVIGGGIGGLTAALALARAGRPVRVLERAARFGEIGAGLQVAPNASRVLDRLGVLPDVTRDAFFPRRLVLGDAMTGEPITVLETGDAFLERFGYRYFVTHRADLHRAIQTACEDSGLVELLPSKHVVRVEPREGGALAVCADGTEYETAALVAADGLHSTTGDMLIDDGGPVDSGYVAYRGTVPVEALAEHGGLREPDGMVIWAGPSLHLVQYPVRRGELVNQVATFDTRRYPSEEDIGCQIERVFERTCAAVAHGVGLMDHSRRWPMVDRAPAAGWTSGSITLIGDAAHPMLQYLAQGACQAIEDSVVLADSVTAHPGDVHAAFAAYEALRFPRTSRVQTTARTWGDILHVDGVSAMMRSALLSPRAGDDFDIVDWLYGYDPTSLAREQQLTR</sequence>
<dbReference type="RefSeq" id="WP_344718581.1">
    <property type="nucleotide sequence ID" value="NZ_BAAAUS010000001.1"/>
</dbReference>
<dbReference type="PANTHER" id="PTHR13789:SF318">
    <property type="entry name" value="GERANYLGERANYL DIPHOSPHATE REDUCTASE"/>
    <property type="match status" value="1"/>
</dbReference>
<feature type="domain" description="FAD-binding" evidence="6">
    <location>
        <begin position="8"/>
        <end position="326"/>
    </location>
</feature>
<dbReference type="InterPro" id="IPR002938">
    <property type="entry name" value="FAD-bd"/>
</dbReference>
<evidence type="ECO:0000313" key="7">
    <source>
        <dbReference type="EMBL" id="MFD1519103.1"/>
    </source>
</evidence>
<organism evidence="7 8">
    <name type="scientific">Pseudonocardia yunnanensis</name>
    <dbReference type="NCBI Taxonomy" id="58107"/>
    <lineage>
        <taxon>Bacteria</taxon>
        <taxon>Bacillati</taxon>
        <taxon>Actinomycetota</taxon>
        <taxon>Actinomycetes</taxon>
        <taxon>Pseudonocardiales</taxon>
        <taxon>Pseudonocardiaceae</taxon>
        <taxon>Pseudonocardia</taxon>
    </lineage>
</organism>
<keyword evidence="3" id="KW-0274">FAD</keyword>
<protein>
    <submittedName>
        <fullName evidence="7">FAD-dependent monooxygenase</fullName>
    </submittedName>
</protein>
<dbReference type="SUPFAM" id="SSF51905">
    <property type="entry name" value="FAD/NAD(P)-binding domain"/>
    <property type="match status" value="1"/>
</dbReference>
<accession>A0ABW4EV27</accession>
<dbReference type="Pfam" id="PF01494">
    <property type="entry name" value="FAD_binding_3"/>
    <property type="match status" value="1"/>
</dbReference>
<keyword evidence="4" id="KW-0560">Oxidoreductase</keyword>
<dbReference type="SUPFAM" id="SSF54373">
    <property type="entry name" value="FAD-linked reductases, C-terminal domain"/>
    <property type="match status" value="1"/>
</dbReference>
<proteinExistence type="predicted"/>